<keyword evidence="2" id="KW-1185">Reference proteome</keyword>
<evidence type="ECO:0000313" key="2">
    <source>
        <dbReference type="Proteomes" id="UP000051302"/>
    </source>
</evidence>
<comment type="caution">
    <text evidence="1">The sequence shown here is derived from an EMBL/GenBank/DDBJ whole genome shotgun (WGS) entry which is preliminary data.</text>
</comment>
<evidence type="ECO:0000313" key="1">
    <source>
        <dbReference type="EMBL" id="KRM15937.1"/>
    </source>
</evidence>
<dbReference type="RefSeq" id="WP_057892407.1">
    <property type="nucleotide sequence ID" value="NZ_AZFV01000018.1"/>
</dbReference>
<reference evidence="1 2" key="1">
    <citation type="journal article" date="2015" name="Genome Announc.">
        <title>Expanding the biotechnology potential of lactobacilli through comparative genomics of 213 strains and associated genera.</title>
        <authorList>
            <person name="Sun Z."/>
            <person name="Harris H.M."/>
            <person name="McCann A."/>
            <person name="Guo C."/>
            <person name="Argimon S."/>
            <person name="Zhang W."/>
            <person name="Yang X."/>
            <person name="Jeffery I.B."/>
            <person name="Cooney J.C."/>
            <person name="Kagawa T.F."/>
            <person name="Liu W."/>
            <person name="Song Y."/>
            <person name="Salvetti E."/>
            <person name="Wrobel A."/>
            <person name="Rasinkangas P."/>
            <person name="Parkhill J."/>
            <person name="Rea M.C."/>
            <person name="O'Sullivan O."/>
            <person name="Ritari J."/>
            <person name="Douillard F.P."/>
            <person name="Paul Ross R."/>
            <person name="Yang R."/>
            <person name="Briner A.E."/>
            <person name="Felis G.E."/>
            <person name="de Vos W.M."/>
            <person name="Barrangou R."/>
            <person name="Klaenhammer T.R."/>
            <person name="Caufield P.W."/>
            <person name="Cui Y."/>
            <person name="Zhang H."/>
            <person name="O'Toole P.W."/>
        </authorList>
    </citation>
    <scope>NUCLEOTIDE SEQUENCE [LARGE SCALE GENOMIC DNA]</scope>
    <source>
        <strain evidence="1 2">DSM 16982</strain>
    </source>
</reference>
<gene>
    <name evidence="1" type="ORF">FD31_GL000836</name>
</gene>
<dbReference type="AlphaFoldDB" id="A0A0R1WDN6"/>
<dbReference type="EMBL" id="AZFV01000018">
    <property type="protein sequence ID" value="KRM15937.1"/>
    <property type="molecule type" value="Genomic_DNA"/>
</dbReference>
<name>A0A0R1WDN6_9LACO</name>
<dbReference type="PATRIC" id="fig|1423774.3.peg.869"/>
<dbReference type="Proteomes" id="UP000051302">
    <property type="component" value="Unassembled WGS sequence"/>
</dbReference>
<accession>A0A0R1WDN6</accession>
<proteinExistence type="predicted"/>
<organism evidence="1 2">
    <name type="scientific">Companilactobacillus nantensis DSM 16982</name>
    <dbReference type="NCBI Taxonomy" id="1423774"/>
    <lineage>
        <taxon>Bacteria</taxon>
        <taxon>Bacillati</taxon>
        <taxon>Bacillota</taxon>
        <taxon>Bacilli</taxon>
        <taxon>Lactobacillales</taxon>
        <taxon>Lactobacillaceae</taxon>
        <taxon>Companilactobacillus</taxon>
    </lineage>
</organism>
<protein>
    <submittedName>
        <fullName evidence="1">Uncharacterized protein</fullName>
    </submittedName>
</protein>
<sequence length="154" mass="17836">MSKRQLSSKYKDLVDYVNEQKPEKTLVNILDDATRQAKDCYNPGSKLWIILEELYTTCLYDNEIIDLVETIIDIYNSNYELEEPTCYWRFNGVDGRFGTSLYAFKYDINDSIGLKEVNCLSENCDAKMTKSKLNSLLSNTNLTSDYFTPVEDLD</sequence>
<dbReference type="STRING" id="1423774.FD31_GL000836"/>